<dbReference type="OrthoDB" id="10255013at2759"/>
<dbReference type="PROSITE" id="PS50192">
    <property type="entry name" value="T_SNARE"/>
    <property type="match status" value="1"/>
</dbReference>
<dbReference type="InterPro" id="IPR000727">
    <property type="entry name" value="T_SNARE_dom"/>
</dbReference>
<dbReference type="GO" id="GO:0031201">
    <property type="term" value="C:SNARE complex"/>
    <property type="evidence" value="ECO:0007669"/>
    <property type="project" value="TreeGrafter"/>
</dbReference>
<evidence type="ECO:0000313" key="7">
    <source>
        <dbReference type="Proteomes" id="UP000606974"/>
    </source>
</evidence>
<dbReference type="GO" id="GO:0005886">
    <property type="term" value="C:plasma membrane"/>
    <property type="evidence" value="ECO:0007669"/>
    <property type="project" value="TreeGrafter"/>
</dbReference>
<keyword evidence="4" id="KW-1133">Transmembrane helix</keyword>
<reference evidence="6" key="1">
    <citation type="submission" date="2020-02" db="EMBL/GenBank/DDBJ databases">
        <authorList>
            <person name="Palmer J.M."/>
        </authorList>
    </citation>
    <scope>NUCLEOTIDE SEQUENCE</scope>
    <source>
        <strain evidence="6">EPUS1.4</strain>
        <tissue evidence="6">Thallus</tissue>
    </source>
</reference>
<accession>A0A8H7AE39</accession>
<name>A0A8H7AE39_9EURO</name>
<evidence type="ECO:0000313" key="6">
    <source>
        <dbReference type="EMBL" id="KAF7506384.1"/>
    </source>
</evidence>
<feature type="compositionally biased region" description="Low complexity" evidence="3">
    <location>
        <begin position="70"/>
        <end position="88"/>
    </location>
</feature>
<dbReference type="GO" id="GO:0012505">
    <property type="term" value="C:endomembrane system"/>
    <property type="evidence" value="ECO:0007669"/>
    <property type="project" value="TreeGrafter"/>
</dbReference>
<evidence type="ECO:0000256" key="3">
    <source>
        <dbReference type="SAM" id="MobiDB-lite"/>
    </source>
</evidence>
<dbReference type="AlphaFoldDB" id="A0A8H7AE39"/>
<dbReference type="EMBL" id="JAACFV010000088">
    <property type="protein sequence ID" value="KAF7506384.1"/>
    <property type="molecule type" value="Genomic_DNA"/>
</dbReference>
<dbReference type="GO" id="GO:0006886">
    <property type="term" value="P:intracellular protein transport"/>
    <property type="evidence" value="ECO:0007669"/>
    <property type="project" value="TreeGrafter"/>
</dbReference>
<dbReference type="CDD" id="cd15849">
    <property type="entry name" value="SNARE_Sso1"/>
    <property type="match status" value="1"/>
</dbReference>
<dbReference type="GO" id="GO:0048278">
    <property type="term" value="P:vesicle docking"/>
    <property type="evidence" value="ECO:0007669"/>
    <property type="project" value="TreeGrafter"/>
</dbReference>
<proteinExistence type="inferred from homology"/>
<dbReference type="GO" id="GO:0005484">
    <property type="term" value="F:SNAP receptor activity"/>
    <property type="evidence" value="ECO:0007669"/>
    <property type="project" value="TreeGrafter"/>
</dbReference>
<dbReference type="Proteomes" id="UP000606974">
    <property type="component" value="Unassembled WGS sequence"/>
</dbReference>
<dbReference type="GO" id="GO:0006906">
    <property type="term" value="P:vesicle fusion"/>
    <property type="evidence" value="ECO:0007669"/>
    <property type="project" value="TreeGrafter"/>
</dbReference>
<organism evidence="6 7">
    <name type="scientific">Endocarpon pusillum</name>
    <dbReference type="NCBI Taxonomy" id="364733"/>
    <lineage>
        <taxon>Eukaryota</taxon>
        <taxon>Fungi</taxon>
        <taxon>Dikarya</taxon>
        <taxon>Ascomycota</taxon>
        <taxon>Pezizomycotina</taxon>
        <taxon>Eurotiomycetes</taxon>
        <taxon>Chaetothyriomycetidae</taxon>
        <taxon>Verrucariales</taxon>
        <taxon>Verrucariaceae</taxon>
        <taxon>Endocarpon</taxon>
    </lineage>
</organism>
<dbReference type="GO" id="GO:0006887">
    <property type="term" value="P:exocytosis"/>
    <property type="evidence" value="ECO:0007669"/>
    <property type="project" value="TreeGrafter"/>
</dbReference>
<feature type="compositionally biased region" description="Low complexity" evidence="3">
    <location>
        <begin position="30"/>
        <end position="62"/>
    </location>
</feature>
<dbReference type="SUPFAM" id="SSF47661">
    <property type="entry name" value="t-snare proteins"/>
    <property type="match status" value="1"/>
</dbReference>
<dbReference type="Pfam" id="PF00804">
    <property type="entry name" value="Syntaxin"/>
    <property type="match status" value="1"/>
</dbReference>
<dbReference type="Gene3D" id="1.20.58.70">
    <property type="match status" value="1"/>
</dbReference>
<feature type="coiled-coil region" evidence="2">
    <location>
        <begin position="279"/>
        <end position="341"/>
    </location>
</feature>
<dbReference type="InterPro" id="IPR045242">
    <property type="entry name" value="Syntaxin"/>
</dbReference>
<keyword evidence="4" id="KW-0812">Transmembrane</keyword>
<gene>
    <name evidence="6" type="ORF">GJ744_011850</name>
</gene>
<protein>
    <recommendedName>
        <fullName evidence="5">t-SNARE coiled-coil homology domain-containing protein</fullName>
    </recommendedName>
</protein>
<keyword evidence="7" id="KW-1185">Reference proteome</keyword>
<keyword evidence="4" id="KW-0472">Membrane</keyword>
<dbReference type="PANTHER" id="PTHR19957:SF380">
    <property type="entry name" value="SYNTAXIN FAMILY PROTEIN"/>
    <property type="match status" value="1"/>
</dbReference>
<dbReference type="InterPro" id="IPR006011">
    <property type="entry name" value="Syntaxin_N"/>
</dbReference>
<evidence type="ECO:0000259" key="5">
    <source>
        <dbReference type="PROSITE" id="PS50192"/>
    </source>
</evidence>
<evidence type="ECO:0000256" key="2">
    <source>
        <dbReference type="SAM" id="Coils"/>
    </source>
</evidence>
<feature type="compositionally biased region" description="Polar residues" evidence="3">
    <location>
        <begin position="94"/>
        <end position="111"/>
    </location>
</feature>
<dbReference type="PANTHER" id="PTHR19957">
    <property type="entry name" value="SYNTAXIN"/>
    <property type="match status" value="1"/>
</dbReference>
<evidence type="ECO:0000256" key="4">
    <source>
        <dbReference type="SAM" id="Phobius"/>
    </source>
</evidence>
<sequence>MNNQGGGRYGQPNPYAQQDDQYEPAGGYGQQPSYGGQQQTGYGQQSPYDQQQPTYGQQQGAYGQQGGYGQQQPSYGQPQAYGQQQTGTVARPEPQTQPSSNYGDNQGNNAYEMNALNGQGGRRNDPNAILNGCREVNRGIDEVERNIDQLRGLYLTTTSLTSADELVKHREQVDDMQETTMALYRSLMEKMKRIKSNPESGNPRNEKQVGATTRRLKTAINEYQKAEADYRAREKEQGRRQYLTIKPDATEEEIEAATEENSGNLFQQAILSSDRRGNVQSALRAVQDRNRQIQQIERRLLELAQMFQDLDAVVIQQDAAVQNIEQQGEQVEENVAKANVEIDGAIDSARAARRKKFWCLGIAALIIIIIVVVVVVVVLVVRNNNRAAPAPAPAPATTTAARIKMVRGLELHRLLT</sequence>
<dbReference type="GO" id="GO:0000149">
    <property type="term" value="F:SNARE binding"/>
    <property type="evidence" value="ECO:0007669"/>
    <property type="project" value="TreeGrafter"/>
</dbReference>
<dbReference type="SMART" id="SM00397">
    <property type="entry name" value="t_SNARE"/>
    <property type="match status" value="1"/>
</dbReference>
<evidence type="ECO:0000256" key="1">
    <source>
        <dbReference type="ARBA" id="ARBA00009063"/>
    </source>
</evidence>
<comment type="similarity">
    <text evidence="1">Belongs to the syntaxin family.</text>
</comment>
<keyword evidence="2" id="KW-0175">Coiled coil</keyword>
<dbReference type="InterPro" id="IPR010989">
    <property type="entry name" value="SNARE"/>
</dbReference>
<feature type="coiled-coil region" evidence="2">
    <location>
        <begin position="209"/>
        <end position="236"/>
    </location>
</feature>
<comment type="caution">
    <text evidence="6">The sequence shown here is derived from an EMBL/GenBank/DDBJ whole genome shotgun (WGS) entry which is preliminary data.</text>
</comment>
<feature type="region of interest" description="Disordered" evidence="3">
    <location>
        <begin position="1"/>
        <end position="126"/>
    </location>
</feature>
<feature type="transmembrane region" description="Helical" evidence="4">
    <location>
        <begin position="357"/>
        <end position="381"/>
    </location>
</feature>
<feature type="domain" description="T-SNARE coiled-coil homology" evidence="5">
    <location>
        <begin position="283"/>
        <end position="345"/>
    </location>
</feature>